<dbReference type="InterPro" id="IPR037401">
    <property type="entry name" value="SnoaL-like"/>
</dbReference>
<organism evidence="2 3">
    <name type="scientific">Neptunomonas japonica JAMM 1380</name>
    <dbReference type="NCBI Taxonomy" id="1441457"/>
    <lineage>
        <taxon>Bacteria</taxon>
        <taxon>Pseudomonadati</taxon>
        <taxon>Pseudomonadota</taxon>
        <taxon>Gammaproteobacteria</taxon>
        <taxon>Oceanospirillales</taxon>
        <taxon>Oceanospirillaceae</taxon>
        <taxon>Neptunomonas</taxon>
    </lineage>
</organism>
<accession>A0A7R6PPM8</accession>
<dbReference type="AlphaFoldDB" id="A0A7R6PPM8"/>
<dbReference type="SUPFAM" id="SSF54427">
    <property type="entry name" value="NTF2-like"/>
    <property type="match status" value="1"/>
</dbReference>
<proteinExistence type="predicted"/>
<reference evidence="2 3" key="1">
    <citation type="journal article" date="2008" name="Int. J. Syst. Evol. Microbiol.">
        <title>Neptunomonas japonica sp. nov., an Osedax japonicus symbiont-like bacterium isolated from sediment adjacent to sperm whale carcasses off Kagoshima, Japan.</title>
        <authorList>
            <person name="Miyazaki M."/>
            <person name="Nogi Y."/>
            <person name="Fujiwara Y."/>
            <person name="Kawato M."/>
            <person name="Kubokawa K."/>
            <person name="Horikoshi K."/>
        </authorList>
    </citation>
    <scope>NUCLEOTIDE SEQUENCE [LARGE SCALE GENOMIC DNA]</scope>
    <source>
        <strain evidence="2 3">JAMM 1380</strain>
    </source>
</reference>
<sequence length="139" mass="16225">MDNWLADYVEVLENLSSENLNSLCNITAEAFNFKDPFNHTHTQADFIAIMDDMFKRLSLVRFEVHRLVQQGQHAFIYWTFYGNSRFTGEFSFEGVSRIEANKSGKIILHHDFWDGSELMEKVPLLGAIIRKVRKKLSHN</sequence>
<dbReference type="RefSeq" id="WP_201347495.1">
    <property type="nucleotide sequence ID" value="NZ_AP014546.1"/>
</dbReference>
<evidence type="ECO:0000259" key="1">
    <source>
        <dbReference type="Pfam" id="PF12680"/>
    </source>
</evidence>
<evidence type="ECO:0000313" key="3">
    <source>
        <dbReference type="Proteomes" id="UP000595332"/>
    </source>
</evidence>
<evidence type="ECO:0000313" key="2">
    <source>
        <dbReference type="EMBL" id="BBB30297.1"/>
    </source>
</evidence>
<name>A0A7R6PPM8_9GAMM</name>
<dbReference type="Proteomes" id="UP000595332">
    <property type="component" value="Chromosome"/>
</dbReference>
<dbReference type="EMBL" id="AP014546">
    <property type="protein sequence ID" value="BBB30297.1"/>
    <property type="molecule type" value="Genomic_DNA"/>
</dbReference>
<dbReference type="KEGG" id="njp:NEJAP_2351"/>
<gene>
    <name evidence="2" type="ORF">NEJAP_2351</name>
</gene>
<dbReference type="Gene3D" id="3.10.450.50">
    <property type="match status" value="1"/>
</dbReference>
<feature type="domain" description="SnoaL-like" evidence="1">
    <location>
        <begin position="12"/>
        <end position="109"/>
    </location>
</feature>
<dbReference type="Pfam" id="PF12680">
    <property type="entry name" value="SnoaL_2"/>
    <property type="match status" value="1"/>
</dbReference>
<keyword evidence="3" id="KW-1185">Reference proteome</keyword>
<dbReference type="InterPro" id="IPR032710">
    <property type="entry name" value="NTF2-like_dom_sf"/>
</dbReference>
<protein>
    <recommendedName>
        <fullName evidence="1">SnoaL-like domain-containing protein</fullName>
    </recommendedName>
</protein>